<comment type="cofactor">
    <cofactor evidence="1">
        <name>FAD</name>
        <dbReference type="ChEBI" id="CHEBI:57692"/>
    </cofactor>
</comment>
<dbReference type="Gene3D" id="3.40.462.20">
    <property type="match status" value="1"/>
</dbReference>
<dbReference type="InterPro" id="IPR016169">
    <property type="entry name" value="FAD-bd_PCMH_sub2"/>
</dbReference>
<dbReference type="SMART" id="SM00271">
    <property type="entry name" value="DnaJ"/>
    <property type="match status" value="1"/>
</dbReference>
<dbReference type="InterPro" id="IPR036318">
    <property type="entry name" value="FAD-bd_PCMH-like_sf"/>
</dbReference>
<evidence type="ECO:0000313" key="10">
    <source>
        <dbReference type="EMBL" id="RLN70597.1"/>
    </source>
</evidence>
<gene>
    <name evidence="10" type="ORF">BBJ29_003750</name>
    <name evidence="9" type="ORF">BBP00_00009934</name>
</gene>
<feature type="domain" description="J" evidence="7">
    <location>
        <begin position="517"/>
        <end position="583"/>
    </location>
</feature>
<reference evidence="11 12" key="1">
    <citation type="submission" date="2018-07" db="EMBL/GenBank/DDBJ databases">
        <title>Genome sequencing of oomycete isolates from Chile give support for New Zealand origin for Phytophthora kernoviae and make available the first Nothophytophthora sp. genome.</title>
        <authorList>
            <person name="Studholme D.J."/>
            <person name="Sanfuentes E."/>
            <person name="Panda P."/>
            <person name="Hill R."/>
            <person name="Sambles C."/>
            <person name="Grant M."/>
            <person name="Williams N.M."/>
            <person name="Mcdougal R.L."/>
        </authorList>
    </citation>
    <scope>NUCLEOTIDE SEQUENCE [LARGE SCALE GENOMIC DNA]</scope>
    <source>
        <strain evidence="9">Chile6</strain>
        <strain evidence="10">Chile7</strain>
    </source>
</reference>
<dbReference type="GO" id="GO:0016491">
    <property type="term" value="F:oxidoreductase activity"/>
    <property type="evidence" value="ECO:0007669"/>
    <property type="project" value="UniProtKB-KW"/>
</dbReference>
<evidence type="ECO:0008006" key="13">
    <source>
        <dbReference type="Google" id="ProtNLM"/>
    </source>
</evidence>
<dbReference type="SUPFAM" id="SSF46565">
    <property type="entry name" value="Chaperone J-domain"/>
    <property type="match status" value="1"/>
</dbReference>
<evidence type="ECO:0000313" key="12">
    <source>
        <dbReference type="Proteomes" id="UP000284657"/>
    </source>
</evidence>
<dbReference type="Pfam" id="PF01565">
    <property type="entry name" value="FAD_binding_4"/>
    <property type="match status" value="1"/>
</dbReference>
<dbReference type="InterPro" id="IPR036869">
    <property type="entry name" value="J_dom_sf"/>
</dbReference>
<comment type="caution">
    <text evidence="9">The sequence shown here is derived from an EMBL/GenBank/DDBJ whole genome shotgun (WGS) entry which is preliminary data.</text>
</comment>
<evidence type="ECO:0000256" key="5">
    <source>
        <dbReference type="ARBA" id="ARBA00023002"/>
    </source>
</evidence>
<evidence type="ECO:0000256" key="2">
    <source>
        <dbReference type="ARBA" id="ARBA00005466"/>
    </source>
</evidence>
<dbReference type="Pfam" id="PF08031">
    <property type="entry name" value="BBE"/>
    <property type="match status" value="1"/>
</dbReference>
<keyword evidence="3" id="KW-0285">Flavoprotein</keyword>
<keyword evidence="5" id="KW-0560">Oxidoreductase</keyword>
<organism evidence="9 11">
    <name type="scientific">Phytophthora kernoviae</name>
    <dbReference type="NCBI Taxonomy" id="325452"/>
    <lineage>
        <taxon>Eukaryota</taxon>
        <taxon>Sar</taxon>
        <taxon>Stramenopiles</taxon>
        <taxon>Oomycota</taxon>
        <taxon>Peronosporomycetes</taxon>
        <taxon>Peronosporales</taxon>
        <taxon>Peronosporaceae</taxon>
        <taxon>Phytophthora</taxon>
    </lineage>
</organism>
<dbReference type="InterPro" id="IPR012951">
    <property type="entry name" value="BBE"/>
</dbReference>
<evidence type="ECO:0000259" key="8">
    <source>
        <dbReference type="PROSITE" id="PS51387"/>
    </source>
</evidence>
<dbReference type="InterPro" id="IPR006094">
    <property type="entry name" value="Oxid_FAD_bind_N"/>
</dbReference>
<evidence type="ECO:0000256" key="6">
    <source>
        <dbReference type="SAM" id="SignalP"/>
    </source>
</evidence>
<dbReference type="InterPro" id="IPR001623">
    <property type="entry name" value="DnaJ_domain"/>
</dbReference>
<dbReference type="AlphaFoldDB" id="A0A3F2RD53"/>
<dbReference type="CDD" id="cd06257">
    <property type="entry name" value="DnaJ"/>
    <property type="match status" value="1"/>
</dbReference>
<dbReference type="Gene3D" id="3.30.465.10">
    <property type="match status" value="1"/>
</dbReference>
<evidence type="ECO:0000256" key="1">
    <source>
        <dbReference type="ARBA" id="ARBA00001974"/>
    </source>
</evidence>
<sequence length="623" mass="67826">MVATLINGSRRSLSTVLALCSLIAAQQSQTTTAASQIADLGACLNSAGVENSVPTTTTWTTDIEPWNARVNPTPSAVAYPKTEEEVSAALKCAAQTSTKVTTLGGNRSFSSLGFGRNDGALIMNLKNMKVLQYDEASSILTYGGPVMISEAASLLWDDHKRTLPHGRCPDVGMTGIASSGFGTMSRHSGTVLDNIVGVRVALANGSIVDADAEKNPDLYWGVRGAASSMGVVLQFKIKTFEPPSQSVTNYTIAFNSSYKPTQQDNVDLLLGTQKWAQSVDNNDLLSIRFSISTKSKMKGFVYGSTSESAASLASLMKYLPDTAVLTSNEFDFWASEDITTPGISTKGTSPRLYFYITAVTVKNSVPLDNSTAWDLFTNTAYAPKLADATASGFIDVWGGEFTKSVAADTSAWKHDDNLLLIRWDMRTPTYDVSFADSSITTLREGFFKFVDSYKAAGGSPGTLITYRDEKWSIDEVAEYIYGGGNFERLQKIKTEFDPSEMFNTDPQAIPALTAASTHYQVLQFDDPVFTGAQQVRRRYKDLAILVHPDKNRSAGAEAAFQRLSEAYECLVDQILQREYLHVVCCMLCRRKFLSSEALDRHKARSKLHLANVQAQKKTGPVGG</sequence>
<dbReference type="InterPro" id="IPR050416">
    <property type="entry name" value="FAD-linked_Oxidoreductase"/>
</dbReference>
<evidence type="ECO:0000313" key="11">
    <source>
        <dbReference type="Proteomes" id="UP000277300"/>
    </source>
</evidence>
<dbReference type="EMBL" id="MBAD02000215">
    <property type="protein sequence ID" value="RLN70597.1"/>
    <property type="molecule type" value="Genomic_DNA"/>
</dbReference>
<dbReference type="SUPFAM" id="SSF56176">
    <property type="entry name" value="FAD-binding/transporter-associated domain-like"/>
    <property type="match status" value="1"/>
</dbReference>
<evidence type="ECO:0000256" key="4">
    <source>
        <dbReference type="ARBA" id="ARBA00022827"/>
    </source>
</evidence>
<keyword evidence="4" id="KW-0274">FAD</keyword>
<accession>A0A3F2RD53</accession>
<evidence type="ECO:0000256" key="3">
    <source>
        <dbReference type="ARBA" id="ARBA00022630"/>
    </source>
</evidence>
<dbReference type="Gene3D" id="1.10.287.110">
    <property type="entry name" value="DnaJ domain"/>
    <property type="match status" value="1"/>
</dbReference>
<dbReference type="PANTHER" id="PTHR42973">
    <property type="entry name" value="BINDING OXIDOREDUCTASE, PUTATIVE (AFU_ORTHOLOGUE AFUA_1G17690)-RELATED"/>
    <property type="match status" value="1"/>
</dbReference>
<dbReference type="Proteomes" id="UP000277300">
    <property type="component" value="Unassembled WGS sequence"/>
</dbReference>
<feature type="domain" description="FAD-binding PCMH-type" evidence="8">
    <location>
        <begin position="70"/>
        <end position="242"/>
    </location>
</feature>
<keyword evidence="6" id="KW-0732">Signal</keyword>
<proteinExistence type="inferred from homology"/>
<dbReference type="OrthoDB" id="407275at2759"/>
<dbReference type="PROSITE" id="PS51387">
    <property type="entry name" value="FAD_PCMH"/>
    <property type="match status" value="1"/>
</dbReference>
<dbReference type="PANTHER" id="PTHR42973:SF39">
    <property type="entry name" value="FAD-BINDING PCMH-TYPE DOMAIN-CONTAINING PROTEIN"/>
    <property type="match status" value="1"/>
</dbReference>
<evidence type="ECO:0000259" key="7">
    <source>
        <dbReference type="PROSITE" id="PS50076"/>
    </source>
</evidence>
<feature type="chain" id="PRO_5036082145" description="J domain-containing protein" evidence="6">
    <location>
        <begin position="29"/>
        <end position="623"/>
    </location>
</feature>
<dbReference type="PROSITE" id="PS50076">
    <property type="entry name" value="DNAJ_2"/>
    <property type="match status" value="1"/>
</dbReference>
<comment type="similarity">
    <text evidence="2">Belongs to the oxygen-dependent FAD-linked oxidoreductase family.</text>
</comment>
<dbReference type="Pfam" id="PF00226">
    <property type="entry name" value="DnaJ"/>
    <property type="match status" value="1"/>
</dbReference>
<dbReference type="Proteomes" id="UP000284657">
    <property type="component" value="Unassembled WGS sequence"/>
</dbReference>
<dbReference type="EMBL" id="MBDO02000996">
    <property type="protein sequence ID" value="RLN51186.1"/>
    <property type="molecule type" value="Genomic_DNA"/>
</dbReference>
<evidence type="ECO:0000313" key="9">
    <source>
        <dbReference type="EMBL" id="RLN51186.1"/>
    </source>
</evidence>
<feature type="signal peptide" evidence="6">
    <location>
        <begin position="1"/>
        <end position="28"/>
    </location>
</feature>
<dbReference type="InterPro" id="IPR016166">
    <property type="entry name" value="FAD-bd_PCMH"/>
</dbReference>
<name>A0A3F2RD53_9STRA</name>
<protein>
    <recommendedName>
        <fullName evidence="13">J domain-containing protein</fullName>
    </recommendedName>
</protein>
<dbReference type="GO" id="GO:0071949">
    <property type="term" value="F:FAD binding"/>
    <property type="evidence" value="ECO:0007669"/>
    <property type="project" value="InterPro"/>
</dbReference>